<reference evidence="2 3" key="1">
    <citation type="journal article" date="2019" name="Commun. Biol.">
        <title>The bagworm genome reveals a unique fibroin gene that provides high tensile strength.</title>
        <authorList>
            <person name="Kono N."/>
            <person name="Nakamura H."/>
            <person name="Ohtoshi R."/>
            <person name="Tomita M."/>
            <person name="Numata K."/>
            <person name="Arakawa K."/>
        </authorList>
    </citation>
    <scope>NUCLEOTIDE SEQUENCE [LARGE SCALE GENOMIC DNA]</scope>
</reference>
<keyword evidence="3" id="KW-1185">Reference proteome</keyword>
<evidence type="ECO:0000313" key="2">
    <source>
        <dbReference type="EMBL" id="GBP26838.1"/>
    </source>
</evidence>
<proteinExistence type="predicted"/>
<accession>A0A4C1UK73</accession>
<comment type="caution">
    <text evidence="2">The sequence shown here is derived from an EMBL/GenBank/DDBJ whole genome shotgun (WGS) entry which is preliminary data.</text>
</comment>
<evidence type="ECO:0000256" key="1">
    <source>
        <dbReference type="SAM" id="MobiDB-lite"/>
    </source>
</evidence>
<gene>
    <name evidence="2" type="ORF">EVAR_16418_1</name>
</gene>
<evidence type="ECO:0000313" key="3">
    <source>
        <dbReference type="Proteomes" id="UP000299102"/>
    </source>
</evidence>
<dbReference type="EMBL" id="BGZK01000186">
    <property type="protein sequence ID" value="GBP26838.1"/>
    <property type="molecule type" value="Genomic_DNA"/>
</dbReference>
<dbReference type="AlphaFoldDB" id="A0A4C1UK73"/>
<name>A0A4C1UK73_EUMVA</name>
<dbReference type="Proteomes" id="UP000299102">
    <property type="component" value="Unassembled WGS sequence"/>
</dbReference>
<feature type="region of interest" description="Disordered" evidence="1">
    <location>
        <begin position="55"/>
        <end position="80"/>
    </location>
</feature>
<sequence>MDSIFGYEADQLESFSTRSATAECGATYHELEFGTANATHSALAPTAARDACKQVGKHSAMRKPPGLETPSGRAGRLRPPQFSTRLSAYDVVRIQNGGDHSPMTGQKVVTGSWLI</sequence>
<protein>
    <submittedName>
        <fullName evidence="2">Uncharacterized protein</fullName>
    </submittedName>
</protein>
<organism evidence="2 3">
    <name type="scientific">Eumeta variegata</name>
    <name type="common">Bagworm moth</name>
    <name type="synonym">Eumeta japonica</name>
    <dbReference type="NCBI Taxonomy" id="151549"/>
    <lineage>
        <taxon>Eukaryota</taxon>
        <taxon>Metazoa</taxon>
        <taxon>Ecdysozoa</taxon>
        <taxon>Arthropoda</taxon>
        <taxon>Hexapoda</taxon>
        <taxon>Insecta</taxon>
        <taxon>Pterygota</taxon>
        <taxon>Neoptera</taxon>
        <taxon>Endopterygota</taxon>
        <taxon>Lepidoptera</taxon>
        <taxon>Glossata</taxon>
        <taxon>Ditrysia</taxon>
        <taxon>Tineoidea</taxon>
        <taxon>Psychidae</taxon>
        <taxon>Oiketicinae</taxon>
        <taxon>Eumeta</taxon>
    </lineage>
</organism>